<evidence type="ECO:0000256" key="4">
    <source>
        <dbReference type="ARBA" id="ARBA00022448"/>
    </source>
</evidence>
<gene>
    <name evidence="14" type="ORF">CPSG_05361</name>
</gene>
<comment type="subcellular location">
    <subcellularLocation>
        <location evidence="2">Mitochondrion inner membrane</location>
        <topology evidence="2">Multi-pass membrane protein</topology>
    </subcellularLocation>
</comment>
<protein>
    <recommendedName>
        <fullName evidence="3">Mitochondrial thiamine pyrophosphate carrier 1</fullName>
    </recommendedName>
</protein>
<feature type="transmembrane region" description="Helical" evidence="13">
    <location>
        <begin position="305"/>
        <end position="328"/>
    </location>
</feature>
<keyword evidence="9" id="KW-0496">Mitochondrion</keyword>
<reference evidence="15" key="1">
    <citation type="journal article" date="2010" name="Genome Res.">
        <title>Population genomic sequencing of Coccidioides fungi reveals recent hybridization and transposon control.</title>
        <authorList>
            <person name="Neafsey D.E."/>
            <person name="Barker B.M."/>
            <person name="Sharpton T.J."/>
            <person name="Stajich J.E."/>
            <person name="Park D.J."/>
            <person name="Whiston E."/>
            <person name="Hung C.-Y."/>
            <person name="McMahan C."/>
            <person name="White J."/>
            <person name="Sykes S."/>
            <person name="Heiman D."/>
            <person name="Young S."/>
            <person name="Zeng Q."/>
            <person name="Abouelleil A."/>
            <person name="Aftuck L."/>
            <person name="Bessette D."/>
            <person name="Brown A."/>
            <person name="FitzGerald M."/>
            <person name="Lui A."/>
            <person name="Macdonald J.P."/>
            <person name="Priest M."/>
            <person name="Orbach M.J."/>
            <person name="Galgiani J.N."/>
            <person name="Kirkland T.N."/>
            <person name="Cole G.T."/>
            <person name="Birren B.W."/>
            <person name="Henn M.R."/>
            <person name="Taylor J.W."/>
            <person name="Rounsley S.D."/>
        </authorList>
    </citation>
    <scope>NUCLEOTIDE SEQUENCE [LARGE SCALE GENOMIC DNA]</scope>
    <source>
        <strain evidence="15">RMSCC 757 / Silveira</strain>
    </source>
</reference>
<reference evidence="15" key="2">
    <citation type="submission" date="2010-03" db="EMBL/GenBank/DDBJ databases">
        <title>The genome sequence of Coccidioides posadasii strain Silveira.</title>
        <authorList>
            <consortium name="The Broad Institute Genome Sequencing Center for Infectious Disease"/>
            <person name="Neafsey D."/>
            <person name="Orbach M."/>
            <person name="Henn M.R."/>
            <person name="Cole G.T."/>
            <person name="Galgiani J."/>
            <person name="Gardner M.J."/>
            <person name="Kirkland T.N."/>
            <person name="Taylor J.W."/>
            <person name="Young S.K."/>
            <person name="Zeng Q."/>
            <person name="Koehrsen M."/>
            <person name="Alvarado L."/>
            <person name="Berlin A."/>
            <person name="Borenstein D."/>
            <person name="Chapman S.B."/>
            <person name="Chen Z."/>
            <person name="Engels R."/>
            <person name="Freedman E."/>
            <person name="Gellesch M."/>
            <person name="Goldberg J."/>
            <person name="Griggs A."/>
            <person name="Gujja S."/>
            <person name="Heilman E."/>
            <person name="Heiman D."/>
            <person name="Howarth C."/>
            <person name="Jen D."/>
            <person name="Larson L."/>
            <person name="Mehta T."/>
            <person name="Neiman D."/>
            <person name="Park D."/>
            <person name="Pearson M."/>
            <person name="Richards J."/>
            <person name="Roberts A."/>
            <person name="Saif S."/>
            <person name="Shea T."/>
            <person name="Shenoy N."/>
            <person name="Sisk P."/>
            <person name="Stolte C."/>
            <person name="Sykes S."/>
            <person name="Walk T."/>
            <person name="White J."/>
            <person name="Yandava C."/>
            <person name="Haas B."/>
            <person name="Nusbaum C."/>
            <person name="Birren B."/>
        </authorList>
    </citation>
    <scope>NUCLEOTIDE SEQUENCE [LARGE SCALE GENOMIC DNA]</scope>
    <source>
        <strain evidence="15">RMSCC 757 / Silveira</strain>
    </source>
</reference>
<dbReference type="SUPFAM" id="SSF103506">
    <property type="entry name" value="Mitochondrial carrier"/>
    <property type="match status" value="1"/>
</dbReference>
<dbReference type="InterPro" id="IPR023395">
    <property type="entry name" value="MCP_dom_sf"/>
</dbReference>
<keyword evidence="6" id="KW-0677">Repeat</keyword>
<evidence type="ECO:0000256" key="3">
    <source>
        <dbReference type="ARBA" id="ARBA00021935"/>
    </source>
</evidence>
<dbReference type="InterPro" id="IPR018108">
    <property type="entry name" value="MCP_transmembrane"/>
</dbReference>
<evidence type="ECO:0000256" key="10">
    <source>
        <dbReference type="ARBA" id="ARBA00023136"/>
    </source>
</evidence>
<evidence type="ECO:0000313" key="15">
    <source>
        <dbReference type="Proteomes" id="UP000002497"/>
    </source>
</evidence>
<dbReference type="OMA" id="KMAPMVA"/>
<evidence type="ECO:0000256" key="9">
    <source>
        <dbReference type="ARBA" id="ARBA00023128"/>
    </source>
</evidence>
<feature type="transmembrane region" description="Helical" evidence="13">
    <location>
        <begin position="250"/>
        <end position="269"/>
    </location>
</feature>
<evidence type="ECO:0000256" key="2">
    <source>
        <dbReference type="ARBA" id="ARBA00004448"/>
    </source>
</evidence>
<dbReference type="PRINTS" id="PR00926">
    <property type="entry name" value="MITOCARRIER"/>
</dbReference>
<keyword evidence="7" id="KW-0999">Mitochondrion inner membrane</keyword>
<accession>E9D765</accession>
<keyword evidence="15" id="KW-1185">Reference proteome</keyword>
<dbReference type="STRING" id="443226.E9D765"/>
<feature type="repeat" description="Solcar" evidence="11">
    <location>
        <begin position="44"/>
        <end position="131"/>
    </location>
</feature>
<evidence type="ECO:0000256" key="8">
    <source>
        <dbReference type="ARBA" id="ARBA00022989"/>
    </source>
</evidence>
<feature type="repeat" description="Solcar" evidence="11">
    <location>
        <begin position="139"/>
        <end position="229"/>
    </location>
</feature>
<keyword evidence="5 11" id="KW-0812">Transmembrane</keyword>
<evidence type="ECO:0000256" key="6">
    <source>
        <dbReference type="ARBA" id="ARBA00022737"/>
    </source>
</evidence>
<keyword evidence="4 12" id="KW-0813">Transport</keyword>
<comment type="function">
    <text evidence="1">Mitochondrial transporter that mediates uptake of thiamine pyrophosphate (ThPP) into mitochondria.</text>
</comment>
<dbReference type="Proteomes" id="UP000002497">
    <property type="component" value="Unassembled WGS sequence"/>
</dbReference>
<dbReference type="GO" id="GO:0055085">
    <property type="term" value="P:transmembrane transport"/>
    <property type="evidence" value="ECO:0007669"/>
    <property type="project" value="InterPro"/>
</dbReference>
<dbReference type="Pfam" id="PF00153">
    <property type="entry name" value="Mito_carr"/>
    <property type="match status" value="3"/>
</dbReference>
<dbReference type="Gene3D" id="1.50.40.10">
    <property type="entry name" value="Mitochondrial carrier domain"/>
    <property type="match status" value="1"/>
</dbReference>
<evidence type="ECO:0000256" key="12">
    <source>
        <dbReference type="RuleBase" id="RU000488"/>
    </source>
</evidence>
<keyword evidence="10 11" id="KW-0472">Membrane</keyword>
<evidence type="ECO:0000313" key="14">
    <source>
        <dbReference type="EMBL" id="EFW17724.1"/>
    </source>
</evidence>
<evidence type="ECO:0000256" key="1">
    <source>
        <dbReference type="ARBA" id="ARBA00002238"/>
    </source>
</evidence>
<dbReference type="AlphaFoldDB" id="E9D765"/>
<proteinExistence type="inferred from homology"/>
<dbReference type="PANTHER" id="PTHR24089">
    <property type="entry name" value="SOLUTE CARRIER FAMILY 25"/>
    <property type="match status" value="1"/>
</dbReference>
<dbReference type="VEuPathDB" id="FungiDB:D8B26_007825"/>
<organism evidence="15">
    <name type="scientific">Coccidioides posadasii (strain RMSCC 757 / Silveira)</name>
    <name type="common">Valley fever fungus</name>
    <dbReference type="NCBI Taxonomy" id="443226"/>
    <lineage>
        <taxon>Eukaryota</taxon>
        <taxon>Fungi</taxon>
        <taxon>Dikarya</taxon>
        <taxon>Ascomycota</taxon>
        <taxon>Pezizomycotina</taxon>
        <taxon>Eurotiomycetes</taxon>
        <taxon>Eurotiomycetidae</taxon>
        <taxon>Onygenales</taxon>
        <taxon>Onygenaceae</taxon>
        <taxon>Coccidioides</taxon>
    </lineage>
</organism>
<feature type="repeat" description="Solcar" evidence="11">
    <location>
        <begin position="248"/>
        <end position="334"/>
    </location>
</feature>
<dbReference type="HOGENOM" id="CLU_015166_10_0_1"/>
<evidence type="ECO:0000256" key="5">
    <source>
        <dbReference type="ARBA" id="ARBA00022692"/>
    </source>
</evidence>
<comment type="similarity">
    <text evidence="12">Belongs to the mitochondrial carrier (TC 2.A.29) family.</text>
</comment>
<dbReference type="GO" id="GO:0005743">
    <property type="term" value="C:mitochondrial inner membrane"/>
    <property type="evidence" value="ECO:0007669"/>
    <property type="project" value="UniProtKB-SubCell"/>
</dbReference>
<dbReference type="OrthoDB" id="270584at2759"/>
<name>E9D765_COCPS</name>
<keyword evidence="8 13" id="KW-1133">Transmembrane helix</keyword>
<evidence type="ECO:0000256" key="11">
    <source>
        <dbReference type="PROSITE-ProRule" id="PRU00282"/>
    </source>
</evidence>
<dbReference type="VEuPathDB" id="FungiDB:CPSG_05361"/>
<dbReference type="EMBL" id="GL636493">
    <property type="protein sequence ID" value="EFW17724.1"/>
    <property type="molecule type" value="Genomic_DNA"/>
</dbReference>
<dbReference type="PROSITE" id="PS50920">
    <property type="entry name" value="SOLCAR"/>
    <property type="match status" value="3"/>
</dbReference>
<dbReference type="InterPro" id="IPR002067">
    <property type="entry name" value="MCP"/>
</dbReference>
<evidence type="ECO:0000256" key="13">
    <source>
        <dbReference type="SAM" id="Phobius"/>
    </source>
</evidence>
<sequence length="351" mass="39696">MGVKSIMFQNQKNHQQQSKFGLYHTKRPSWRRRRLCCEPHHPSHQELIADVRVPQAKTIAAPLERVKILFQTSHSHFVQHSTHWNGLFKAARDIQKTYGIPALFKGHSATLVRIFPYASINFLAYEQLRAVIIVSPEKETPSRRFLCGSIAGAASTFVMYPLELIRTRLAFETVQKSPSSWLGISQQMYYEGGGSWCLANFYRGFAPTMLGILPYAGMSFLAHDVIKDWFRLPALAPYTVKPQSHTQLTAVAQLFCGALAGMVAQTISYPIEIIRRRMHVGNVVGTQAGILETARRIFLERGARGFYVGLTIGYVKIAPMVATSFYVYDCMKQFLGLLEQPRSCFSVSQLR</sequence>
<evidence type="ECO:0000256" key="7">
    <source>
        <dbReference type="ARBA" id="ARBA00022792"/>
    </source>
</evidence>